<evidence type="ECO:0000313" key="3">
    <source>
        <dbReference type="Proteomes" id="UP000261948"/>
    </source>
</evidence>
<organism evidence="2 3">
    <name type="scientific">Comamonas testosteroni</name>
    <name type="common">Pseudomonas testosteroni</name>
    <dbReference type="NCBI Taxonomy" id="285"/>
    <lineage>
        <taxon>Bacteria</taxon>
        <taxon>Pseudomonadati</taxon>
        <taxon>Pseudomonadota</taxon>
        <taxon>Betaproteobacteria</taxon>
        <taxon>Burkholderiales</taxon>
        <taxon>Comamonadaceae</taxon>
        <taxon>Comamonas</taxon>
    </lineage>
</organism>
<sequence>MSKHLRNISEPSCPTPPTPLMRPALALSGAAVLATLVACGGGGSGDSNGAASPPPSPSTPPAAMQWSGTVAIDQSIKNTTVCADLNANGSCDSHEPVSAATGADGAFKLSYQPSDTASANTAKATPLLAVISASSVDAASPSDTATAKSYVLSAPGGKSAQINPLTTLVQRYMKSSDAALAAAETAVAKQLGISVAEIYDYQSLPLSSAAALPDNARTAAKVTAYALELGADPRTLVSSDAAEPSRALSTLYFSSTSDYWFFQRQSDGVLNSDGMVALNETREGKVAGTPISAAQLFTPSHSANSMQLTDKGWNRCDASVPRLLTRGNPNRVSTCNGGSLFYGFTLPAADISGKSMSSVLDAMSTGSAALNDDLAYAPSTNLPSSSTGSASFPSGSQLLTSVSVQLTFPLYINNTTTDAIGSFTSLNALIAARPASAVNLTTAAGTIGGLGPYDSAATRSLRSAFIDGSTLQLYRCEADAGTLNNPHDCVAIGTSGYAISAVGGVNVLSITNLPTPAGSGNPNVTTLRGYAEYNGGVYTYRQNKALNEEGKVPSYTQRLNGVAWDAMKIALGL</sequence>
<accession>A0A373FH29</accession>
<feature type="region of interest" description="Disordered" evidence="1">
    <location>
        <begin position="45"/>
        <end position="64"/>
    </location>
</feature>
<evidence type="ECO:0000256" key="1">
    <source>
        <dbReference type="SAM" id="MobiDB-lite"/>
    </source>
</evidence>
<dbReference type="Proteomes" id="UP000261948">
    <property type="component" value="Unassembled WGS sequence"/>
</dbReference>
<name>A0A373FH29_COMTE</name>
<reference evidence="2 3" key="1">
    <citation type="submission" date="2018-08" db="EMBL/GenBank/DDBJ databases">
        <title>Comamonas testosteroni strain SWCO2.</title>
        <authorList>
            <person name="Jiang N."/>
            <person name="Zhang X.Z."/>
        </authorList>
    </citation>
    <scope>NUCLEOTIDE SEQUENCE [LARGE SCALE GENOMIC DNA]</scope>
    <source>
        <strain evidence="2 3">SWCO2</strain>
    </source>
</reference>
<keyword evidence="3" id="KW-1185">Reference proteome</keyword>
<dbReference type="AlphaFoldDB" id="A0A373FH29"/>
<comment type="caution">
    <text evidence="2">The sequence shown here is derived from an EMBL/GenBank/DDBJ whole genome shotgun (WGS) entry which is preliminary data.</text>
</comment>
<proteinExistence type="predicted"/>
<dbReference type="OrthoDB" id="9770871at2"/>
<feature type="region of interest" description="Disordered" evidence="1">
    <location>
        <begin position="1"/>
        <end position="20"/>
    </location>
</feature>
<evidence type="ECO:0000313" key="2">
    <source>
        <dbReference type="EMBL" id="RGE42699.1"/>
    </source>
</evidence>
<dbReference type="EMBL" id="QURR01000022">
    <property type="protein sequence ID" value="RGE42699.1"/>
    <property type="molecule type" value="Genomic_DNA"/>
</dbReference>
<gene>
    <name evidence="2" type="ORF">DZC30_16440</name>
</gene>
<protein>
    <submittedName>
        <fullName evidence="2">Uncharacterized protein</fullName>
    </submittedName>
</protein>